<comment type="similarity">
    <text evidence="1">Belongs to the glycosyltransferase 2 family.</text>
</comment>
<reference evidence="5 6" key="1">
    <citation type="submission" date="2013-07" db="EMBL/GenBank/DDBJ databases">
        <title>Thioclava pacifica DSM 10166 Genome Sequencing.</title>
        <authorList>
            <person name="Lai Q."/>
            <person name="Shao Z."/>
        </authorList>
    </citation>
    <scope>NUCLEOTIDE SEQUENCE [LARGE SCALE GENOMIC DNA]</scope>
    <source>
        <strain evidence="5 6">DSM 10166</strain>
    </source>
</reference>
<organism evidence="5 6">
    <name type="scientific">Thioclava pacifica DSM 10166</name>
    <dbReference type="NCBI Taxonomy" id="1353537"/>
    <lineage>
        <taxon>Bacteria</taxon>
        <taxon>Pseudomonadati</taxon>
        <taxon>Pseudomonadota</taxon>
        <taxon>Alphaproteobacteria</taxon>
        <taxon>Rhodobacterales</taxon>
        <taxon>Paracoccaceae</taxon>
        <taxon>Thioclava</taxon>
    </lineage>
</organism>
<accession>A0A074JD48</accession>
<dbReference type="InterPro" id="IPR001173">
    <property type="entry name" value="Glyco_trans_2-like"/>
</dbReference>
<dbReference type="Pfam" id="PF00535">
    <property type="entry name" value="Glycos_transf_2"/>
    <property type="match status" value="1"/>
</dbReference>
<dbReference type="STRING" id="1353537.TP2_17615"/>
<name>A0A074JD48_9RHOB</name>
<proteinExistence type="inferred from homology"/>
<evidence type="ECO:0000256" key="2">
    <source>
        <dbReference type="ARBA" id="ARBA00022676"/>
    </source>
</evidence>
<gene>
    <name evidence="5" type="ORF">TP2_17615</name>
</gene>
<evidence type="ECO:0000256" key="1">
    <source>
        <dbReference type="ARBA" id="ARBA00006739"/>
    </source>
</evidence>
<evidence type="ECO:0000313" key="5">
    <source>
        <dbReference type="EMBL" id="KEO53533.1"/>
    </source>
</evidence>
<feature type="domain" description="Glycosyltransferase 2-like" evidence="4">
    <location>
        <begin position="185"/>
        <end position="301"/>
    </location>
</feature>
<dbReference type="Gene3D" id="3.40.50.2000">
    <property type="entry name" value="Glycogen Phosphorylase B"/>
    <property type="match status" value="1"/>
</dbReference>
<keyword evidence="3" id="KW-0808">Transferase</keyword>
<dbReference type="PANTHER" id="PTHR43179">
    <property type="entry name" value="RHAMNOSYLTRANSFERASE WBBL"/>
    <property type="match status" value="1"/>
</dbReference>
<keyword evidence="6" id="KW-1185">Reference proteome</keyword>
<sequence>MLGRFLRIFDRFVESNLRIVLRVPDLSGLPGRIERIELRRNRLRVQGQIAAPHIGLRLGAITSWTHPQAGPGADAGRFRFDLPYEPGPAALIVPRGNEEATIVLPKVSRLLMARARAALLIQFLWALLWLLPAIWRWKQRGDLRARQRVKEAIGLSVPAVAGELPTDLFADASPEGGQAAGSVVIVMPIFNALDLLDESLRRVETHTDLDWHLVLIEDGSSDPRVRPFLRDWAAVRARVTLLENTRNLGFVASVNRGFDWVRCHAPERPVILLNSDVFVPPGWASRLVAPLAAEDVASVTPMANDAEILSVPAMGRRSDLPEGAVDRIDALARQLAPERATAELPTGIGFCMAIAPEFLARLPHFDPAFGRGYGEETDWCQRAAAHGGRHLGIATLFVEHRGGASFGSAEKARLLAKNHAEICRRYPRYDAAIQQFLANDRLHAARFALALAYAGACQGAPFQIWLAHAQGGGVEQYLSERIAAEIAAGRRLAVLRVGLQHRWQIELHGPEGVMRARSDDTPLMIRLLSAAERRHVIYACGVGDPDALSLPGILTELAAGQKLEIEIHDYFPISPSYTLLCAEGRYRGVPVAGGALADDPAHQGETGLAEWQSTWGRAIATADQVTVFSQATREIVLQVWPKMQGKIVLRPHEMSGRLAALGSFAVPSGGAAPVIGVLGNIGAHKGAEVVAALSADLARQGSRLVVIGTLDPRYSLAPPSSVHGAYRLADLPRLMARYGISAWLIPSIWPETFSYTTHEALATGLPVACFDLGAQAEAVRAAGAQGVVLPLPEGQGSIDLSPLLARIEPMRDAA</sequence>
<dbReference type="GO" id="GO:0016757">
    <property type="term" value="F:glycosyltransferase activity"/>
    <property type="evidence" value="ECO:0007669"/>
    <property type="project" value="UniProtKB-KW"/>
</dbReference>
<dbReference type="EMBL" id="AUND01000013">
    <property type="protein sequence ID" value="KEO53533.1"/>
    <property type="molecule type" value="Genomic_DNA"/>
</dbReference>
<keyword evidence="2" id="KW-0328">Glycosyltransferase</keyword>
<evidence type="ECO:0000259" key="4">
    <source>
        <dbReference type="Pfam" id="PF00535"/>
    </source>
</evidence>
<comment type="caution">
    <text evidence="5">The sequence shown here is derived from an EMBL/GenBank/DDBJ whole genome shotgun (WGS) entry which is preliminary data.</text>
</comment>
<dbReference type="SUPFAM" id="SSF53448">
    <property type="entry name" value="Nucleotide-diphospho-sugar transferases"/>
    <property type="match status" value="1"/>
</dbReference>
<protein>
    <recommendedName>
        <fullName evidence="4">Glycosyltransferase 2-like domain-containing protein</fullName>
    </recommendedName>
</protein>
<dbReference type="InterPro" id="IPR029044">
    <property type="entry name" value="Nucleotide-diphossugar_trans"/>
</dbReference>
<dbReference type="Proteomes" id="UP000027432">
    <property type="component" value="Unassembled WGS sequence"/>
</dbReference>
<dbReference type="Pfam" id="PF13692">
    <property type="entry name" value="Glyco_trans_1_4"/>
    <property type="match status" value="1"/>
</dbReference>
<dbReference type="SUPFAM" id="SSF53756">
    <property type="entry name" value="UDP-Glycosyltransferase/glycogen phosphorylase"/>
    <property type="match status" value="1"/>
</dbReference>
<evidence type="ECO:0000313" key="6">
    <source>
        <dbReference type="Proteomes" id="UP000027432"/>
    </source>
</evidence>
<dbReference type="eggNOG" id="COG1216">
    <property type="taxonomic scope" value="Bacteria"/>
</dbReference>
<dbReference type="PANTHER" id="PTHR43179:SF12">
    <property type="entry name" value="GALACTOFURANOSYLTRANSFERASE GLFT2"/>
    <property type="match status" value="1"/>
</dbReference>
<dbReference type="OrthoDB" id="9771846at2"/>
<dbReference type="RefSeq" id="WP_051692387.1">
    <property type="nucleotide sequence ID" value="NZ_AUND01000013.1"/>
</dbReference>
<evidence type="ECO:0000256" key="3">
    <source>
        <dbReference type="ARBA" id="ARBA00022679"/>
    </source>
</evidence>
<dbReference type="Gene3D" id="3.90.550.10">
    <property type="entry name" value="Spore Coat Polysaccharide Biosynthesis Protein SpsA, Chain A"/>
    <property type="match status" value="1"/>
</dbReference>
<dbReference type="eggNOG" id="COG0438">
    <property type="taxonomic scope" value="Bacteria"/>
</dbReference>
<dbReference type="AlphaFoldDB" id="A0A074JD48"/>